<dbReference type="SUPFAM" id="SSF50494">
    <property type="entry name" value="Trypsin-like serine proteases"/>
    <property type="match status" value="1"/>
</dbReference>
<dbReference type="PROSITE" id="PS00134">
    <property type="entry name" value="TRYPSIN_HIS"/>
    <property type="match status" value="1"/>
</dbReference>
<evidence type="ECO:0000256" key="4">
    <source>
        <dbReference type="SAM" id="SignalP"/>
    </source>
</evidence>
<proteinExistence type="inferred from homology"/>
<feature type="domain" description="Peptidase S1" evidence="5">
    <location>
        <begin position="31"/>
        <end position="292"/>
    </location>
</feature>
<dbReference type="AlphaFoldDB" id="A0A377HPU4"/>
<dbReference type="InterPro" id="IPR020008">
    <property type="entry name" value="GlyGly_CTERM"/>
</dbReference>
<comment type="similarity">
    <text evidence="1">Belongs to the peptidase S1 family.</text>
</comment>
<gene>
    <name evidence="6" type="ORF">NCTC11645_02699</name>
</gene>
<sequence>MPNNKYAMAAVILFAGWASSASAGNEISPRIVGGQDAVLSDAPWQAAITIRRSGGTAFCGGVVIGIRWVLTAAHCLDLASDNAAYSLAPASAVSVYTGTAMINGADFGDFRSGVATTFAHRDYNKSNFSNDIALIQLSSDIHANASTVPLANTTDQAVLDSNAGNNIQDLQLSGWGFINTFGTINTDVLQKATLTAVRDDVCATNWATETNLDISTVDGYENHHLCAEQSFTTVCNGDSGGPLVWNDNGVSKLVGIVSFGVRTENESCPISQVPDVFTQVSHYANWIGRCQAGDCYSFTSLVSNEGNGGGSLGWLSLIPFGALALRRRLS</sequence>
<dbReference type="InterPro" id="IPR043504">
    <property type="entry name" value="Peptidase_S1_PA_chymotrypsin"/>
</dbReference>
<keyword evidence="3" id="KW-0645">Protease</keyword>
<dbReference type="PANTHER" id="PTHR24276">
    <property type="entry name" value="POLYSERASE-RELATED"/>
    <property type="match status" value="1"/>
</dbReference>
<dbReference type="PROSITE" id="PS50240">
    <property type="entry name" value="TRYPSIN_DOM"/>
    <property type="match status" value="1"/>
</dbReference>
<evidence type="ECO:0000259" key="5">
    <source>
        <dbReference type="PROSITE" id="PS50240"/>
    </source>
</evidence>
<evidence type="ECO:0000313" key="7">
    <source>
        <dbReference type="Proteomes" id="UP000254512"/>
    </source>
</evidence>
<dbReference type="PRINTS" id="PR00722">
    <property type="entry name" value="CHYMOTRYPSIN"/>
</dbReference>
<reference evidence="6 7" key="1">
    <citation type="submission" date="2018-06" db="EMBL/GenBank/DDBJ databases">
        <authorList>
            <consortium name="Pathogen Informatics"/>
            <person name="Doyle S."/>
        </authorList>
    </citation>
    <scope>NUCLEOTIDE SEQUENCE [LARGE SCALE GENOMIC DNA]</scope>
    <source>
        <strain evidence="6 7">NCTC11645</strain>
    </source>
</reference>
<dbReference type="STRING" id="673.AL542_12985"/>
<keyword evidence="3" id="KW-0720">Serine protease</keyword>
<dbReference type="InterPro" id="IPR009003">
    <property type="entry name" value="Peptidase_S1_PA"/>
</dbReference>
<dbReference type="NCBIfam" id="TIGR03501">
    <property type="entry name" value="GlyGly_CTERM"/>
    <property type="match status" value="1"/>
</dbReference>
<dbReference type="Gene3D" id="2.40.10.10">
    <property type="entry name" value="Trypsin-like serine proteases"/>
    <property type="match status" value="1"/>
</dbReference>
<keyword evidence="4" id="KW-0732">Signal</keyword>
<dbReference type="Pfam" id="PF00089">
    <property type="entry name" value="Trypsin"/>
    <property type="match status" value="1"/>
</dbReference>
<protein>
    <submittedName>
        <fullName evidence="6">Trypsin</fullName>
        <ecNumber evidence="6">3.4.21.4</ecNumber>
    </submittedName>
</protein>
<organism evidence="6 7">
    <name type="scientific">Grimontia hollisae</name>
    <name type="common">Vibrio hollisae</name>
    <dbReference type="NCBI Taxonomy" id="673"/>
    <lineage>
        <taxon>Bacteria</taxon>
        <taxon>Pseudomonadati</taxon>
        <taxon>Pseudomonadota</taxon>
        <taxon>Gammaproteobacteria</taxon>
        <taxon>Vibrionales</taxon>
        <taxon>Vibrionaceae</taxon>
        <taxon>Grimontia</taxon>
    </lineage>
</organism>
<name>A0A377HPU4_GRIHO</name>
<dbReference type="Proteomes" id="UP000254512">
    <property type="component" value="Unassembled WGS sequence"/>
</dbReference>
<dbReference type="FunFam" id="2.40.10.10:FF:000068">
    <property type="entry name" value="transmembrane protease serine 2"/>
    <property type="match status" value="1"/>
</dbReference>
<evidence type="ECO:0000256" key="2">
    <source>
        <dbReference type="ARBA" id="ARBA00023157"/>
    </source>
</evidence>
<dbReference type="RefSeq" id="WP_114995887.1">
    <property type="nucleotide sequence ID" value="NZ_CABMOB010000001.1"/>
</dbReference>
<keyword evidence="2" id="KW-1015">Disulfide bond</keyword>
<dbReference type="PANTHER" id="PTHR24276:SF98">
    <property type="entry name" value="FI18310P1-RELATED"/>
    <property type="match status" value="1"/>
</dbReference>
<dbReference type="EC" id="3.4.21.4" evidence="6"/>
<keyword evidence="3 6" id="KW-0378">Hydrolase</keyword>
<dbReference type="PROSITE" id="PS00135">
    <property type="entry name" value="TRYPSIN_SER"/>
    <property type="match status" value="1"/>
</dbReference>
<dbReference type="GO" id="GO:0004252">
    <property type="term" value="F:serine-type endopeptidase activity"/>
    <property type="evidence" value="ECO:0007669"/>
    <property type="project" value="UniProtKB-EC"/>
</dbReference>
<dbReference type="SMART" id="SM00020">
    <property type="entry name" value="Tryp_SPc"/>
    <property type="match status" value="1"/>
</dbReference>
<dbReference type="InterPro" id="IPR001314">
    <property type="entry name" value="Peptidase_S1A"/>
</dbReference>
<dbReference type="CDD" id="cd00190">
    <property type="entry name" value="Tryp_SPc"/>
    <property type="match status" value="1"/>
</dbReference>
<evidence type="ECO:0000256" key="3">
    <source>
        <dbReference type="RuleBase" id="RU363034"/>
    </source>
</evidence>
<dbReference type="InterPro" id="IPR033116">
    <property type="entry name" value="TRYPSIN_SER"/>
</dbReference>
<feature type="chain" id="PRO_5016597674" evidence="4">
    <location>
        <begin position="24"/>
        <end position="330"/>
    </location>
</feature>
<dbReference type="EMBL" id="UGHD01000002">
    <property type="protein sequence ID" value="STO58270.1"/>
    <property type="molecule type" value="Genomic_DNA"/>
</dbReference>
<dbReference type="InterPro" id="IPR018114">
    <property type="entry name" value="TRYPSIN_HIS"/>
</dbReference>
<dbReference type="InterPro" id="IPR050430">
    <property type="entry name" value="Peptidase_S1"/>
</dbReference>
<feature type="signal peptide" evidence="4">
    <location>
        <begin position="1"/>
        <end position="23"/>
    </location>
</feature>
<dbReference type="InterPro" id="IPR001254">
    <property type="entry name" value="Trypsin_dom"/>
</dbReference>
<evidence type="ECO:0000313" key="6">
    <source>
        <dbReference type="EMBL" id="STO58270.1"/>
    </source>
</evidence>
<evidence type="ECO:0000256" key="1">
    <source>
        <dbReference type="ARBA" id="ARBA00007664"/>
    </source>
</evidence>
<dbReference type="GO" id="GO:0006508">
    <property type="term" value="P:proteolysis"/>
    <property type="evidence" value="ECO:0007669"/>
    <property type="project" value="UniProtKB-KW"/>
</dbReference>
<accession>A0A377HPU4</accession>